<accession>A0A3B4WQ89</accession>
<proteinExistence type="predicted"/>
<feature type="region of interest" description="Disordered" evidence="3">
    <location>
        <begin position="532"/>
        <end position="555"/>
    </location>
</feature>
<dbReference type="AlphaFoldDB" id="A0A3B4WQ89"/>
<dbReference type="Pfam" id="PF13868">
    <property type="entry name" value="TPH"/>
    <property type="match status" value="1"/>
</dbReference>
<evidence type="ECO:0000313" key="5">
    <source>
        <dbReference type="Ensembl" id="ENSSLDP00000006070.1"/>
    </source>
</evidence>
<feature type="compositionally biased region" description="Basic and acidic residues" evidence="3">
    <location>
        <begin position="361"/>
        <end position="379"/>
    </location>
</feature>
<feature type="region of interest" description="Disordered" evidence="3">
    <location>
        <begin position="200"/>
        <end position="221"/>
    </location>
</feature>
<protein>
    <recommendedName>
        <fullName evidence="4">Trichohyalin-plectin-homology domain-containing protein</fullName>
    </recommendedName>
</protein>
<evidence type="ECO:0000256" key="2">
    <source>
        <dbReference type="SAM" id="Coils"/>
    </source>
</evidence>
<dbReference type="GeneTree" id="ENSGT00940000177207"/>
<dbReference type="InterPro" id="IPR039986">
    <property type="entry name" value="CFAP210"/>
</dbReference>
<dbReference type="InterPro" id="IPR043597">
    <property type="entry name" value="TPH_dom"/>
</dbReference>
<dbReference type="GO" id="GO:0005879">
    <property type="term" value="C:axonemal microtubule"/>
    <property type="evidence" value="ECO:0007669"/>
    <property type="project" value="TreeGrafter"/>
</dbReference>
<dbReference type="Ensembl" id="ENSSLDT00000006280.1">
    <property type="protein sequence ID" value="ENSSLDP00000006070.1"/>
    <property type="gene ID" value="ENSSLDG00000004861.1"/>
</dbReference>
<evidence type="ECO:0000256" key="1">
    <source>
        <dbReference type="ARBA" id="ARBA00023054"/>
    </source>
</evidence>
<dbReference type="PANTHER" id="PTHR28663:SF1">
    <property type="entry name" value="CILIA- AND FLAGELLA- ASSOCIATED PROTEIN 210"/>
    <property type="match status" value="1"/>
</dbReference>
<keyword evidence="1 2" id="KW-0175">Coiled coil</keyword>
<dbReference type="Proteomes" id="UP000261360">
    <property type="component" value="Unplaced"/>
</dbReference>
<reference evidence="5" key="1">
    <citation type="submission" date="2025-08" db="UniProtKB">
        <authorList>
            <consortium name="Ensembl"/>
        </authorList>
    </citation>
    <scope>IDENTIFICATION</scope>
</reference>
<evidence type="ECO:0000256" key="3">
    <source>
        <dbReference type="SAM" id="MobiDB-lite"/>
    </source>
</evidence>
<organism evidence="5 6">
    <name type="scientific">Seriola lalandi dorsalis</name>
    <dbReference type="NCBI Taxonomy" id="1841481"/>
    <lineage>
        <taxon>Eukaryota</taxon>
        <taxon>Metazoa</taxon>
        <taxon>Chordata</taxon>
        <taxon>Craniata</taxon>
        <taxon>Vertebrata</taxon>
        <taxon>Euteleostomi</taxon>
        <taxon>Actinopterygii</taxon>
        <taxon>Neopterygii</taxon>
        <taxon>Teleostei</taxon>
        <taxon>Neoteleostei</taxon>
        <taxon>Acanthomorphata</taxon>
        <taxon>Carangaria</taxon>
        <taxon>Carangiformes</taxon>
        <taxon>Carangidae</taxon>
        <taxon>Seriola</taxon>
    </lineage>
</organism>
<evidence type="ECO:0000313" key="6">
    <source>
        <dbReference type="Proteomes" id="UP000261360"/>
    </source>
</evidence>
<name>A0A3B4WQ89_SERLL</name>
<sequence>IKRNTSITGGLKYRTHCSEMAPPEEAIVSRADWERIQSLLNKPKAKVPTRKEIVEKNLLRQFDMAEDKLTRGQQKKLLAERKLREQAKEEHLNMLAAEERELKRQDWQQTVDKANMKRFHQTGCVRKFNSVVQMTHAQKENEALMEFNKKQQKIVEERKKQSEEDTRSRLEEALRLKQDKAHQRRLQTRSVANYHTEQINEKKQLREKQRQQEKEERDGFRYLDELHAQDQRNLAAKKEESKKNYLKYRLEDISSKNRHREREAEKLHMVEKELKRVVSDGELKQQQRKNDQAEKLRKRQIPIEIATDKLAVTVKDQFASAALAEETKLSKEVAEQDAKMTKHLKEKEENNAAMLKSAAAHREAKIQEKKQMEKAEQKSNQDWLQAHKKSNRLFQEEQKQKAQKNLEDNIKHRDFNATMTAEKCARVEQLKRQDHEATVKEAEQTAKKKEQLQQYVQCELHKAAQDQRNVTPLLAANTGVHGFLLDGEDPNYYCKTTWDPLPRLATDQTRFMKRYLERKSLQLSMVDMKPSRLPPLTKAPKLNSPAKGLVGGRVEGSNYGANGMEKLLPRRGTSQTWSTKQNQVCNKVQLVNEKAGW</sequence>
<keyword evidence="6" id="KW-1185">Reference proteome</keyword>
<evidence type="ECO:0000259" key="4">
    <source>
        <dbReference type="Pfam" id="PF13868"/>
    </source>
</evidence>
<reference evidence="5" key="2">
    <citation type="submission" date="2025-09" db="UniProtKB">
        <authorList>
            <consortium name="Ensembl"/>
        </authorList>
    </citation>
    <scope>IDENTIFICATION</scope>
</reference>
<dbReference type="PANTHER" id="PTHR28663">
    <property type="entry name" value="COILED-COIL DOMAIN-CONTAINING PROTEIN 173"/>
    <property type="match status" value="1"/>
</dbReference>
<dbReference type="STRING" id="1841481.ENSSLDP00000006070"/>
<feature type="coiled-coil region" evidence="2">
    <location>
        <begin position="425"/>
        <end position="452"/>
    </location>
</feature>
<feature type="region of interest" description="Disordered" evidence="3">
    <location>
        <begin position="361"/>
        <end position="382"/>
    </location>
</feature>
<feature type="domain" description="Trichohyalin-plectin-homology" evidence="4">
    <location>
        <begin position="121"/>
        <end position="466"/>
    </location>
</feature>